<keyword evidence="2" id="KW-0689">Ribosomal protein</keyword>
<dbReference type="AlphaFoldDB" id="E7N2P4"/>
<feature type="domain" description="Ribosomal protein eL8/eL30/eS12/Gadd45" evidence="1">
    <location>
        <begin position="9"/>
        <end position="92"/>
    </location>
</feature>
<accession>E7N2P4</accession>
<dbReference type="Pfam" id="PF01248">
    <property type="entry name" value="Ribosomal_L7Ae"/>
    <property type="match status" value="1"/>
</dbReference>
<gene>
    <name evidence="2" type="ORF">HMPREF9555_01265</name>
</gene>
<dbReference type="SUPFAM" id="SSF55315">
    <property type="entry name" value="L30e-like"/>
    <property type="match status" value="1"/>
</dbReference>
<comment type="caution">
    <text evidence="2">The sequence shown here is derived from an EMBL/GenBank/DDBJ whole genome shotgun (WGS) entry which is preliminary data.</text>
</comment>
<reference evidence="2 3" key="1">
    <citation type="submission" date="2010-08" db="EMBL/GenBank/DDBJ databases">
        <authorList>
            <person name="Weinstock G."/>
            <person name="Sodergren E."/>
            <person name="Clifton S."/>
            <person name="Fulton L."/>
            <person name="Fulton B."/>
            <person name="Courtney L."/>
            <person name="Fronick C."/>
            <person name="Harrison M."/>
            <person name="Strong C."/>
            <person name="Farmer C."/>
            <person name="Delahaunty K."/>
            <person name="Markovic C."/>
            <person name="Hall O."/>
            <person name="Minx P."/>
            <person name="Tomlinson C."/>
            <person name="Mitreva M."/>
            <person name="Hou S."/>
            <person name="Chen J."/>
            <person name="Wollam A."/>
            <person name="Pepin K.H."/>
            <person name="Johnson M."/>
            <person name="Bhonagiri V."/>
            <person name="Zhang X."/>
            <person name="Suruliraj S."/>
            <person name="Warren W."/>
            <person name="Chinwalla A."/>
            <person name="Mardis E.R."/>
            <person name="Wilson R.K."/>
        </authorList>
    </citation>
    <scope>NUCLEOTIDE SEQUENCE [LARGE SCALE GENOMIC DNA]</scope>
    <source>
        <strain evidence="2 3">F0399</strain>
    </source>
</reference>
<dbReference type="EMBL" id="AECV01000023">
    <property type="protein sequence ID" value="EFW29455.1"/>
    <property type="molecule type" value="Genomic_DNA"/>
</dbReference>
<dbReference type="HOGENOM" id="CLU_157804_1_0_9"/>
<dbReference type="Proteomes" id="UP000004633">
    <property type="component" value="Unassembled WGS sequence"/>
</dbReference>
<organism evidence="2 3">
    <name type="scientific">Selenomonas artemidis F0399</name>
    <dbReference type="NCBI Taxonomy" id="749551"/>
    <lineage>
        <taxon>Bacteria</taxon>
        <taxon>Bacillati</taxon>
        <taxon>Bacillota</taxon>
        <taxon>Negativicutes</taxon>
        <taxon>Selenomonadales</taxon>
        <taxon>Selenomonadaceae</taxon>
        <taxon>Selenomonas</taxon>
    </lineage>
</organism>
<sequence length="111" mass="12545">MMNAQTENRVENLLSMAARARRIVSGAFVAEETLEKGRGTYLLLAADASEETKRKFTNMAERRNVPYVELLRAERLGRCLGKEYRAVAVLIDRGFAERLDAYLHEIPTGVD</sequence>
<dbReference type="Gene3D" id="3.30.1330.30">
    <property type="match status" value="1"/>
</dbReference>
<keyword evidence="3" id="KW-1185">Reference proteome</keyword>
<dbReference type="GO" id="GO:0005840">
    <property type="term" value="C:ribosome"/>
    <property type="evidence" value="ECO:0007669"/>
    <property type="project" value="UniProtKB-KW"/>
</dbReference>
<dbReference type="InterPro" id="IPR004038">
    <property type="entry name" value="Ribosomal_eL8/eL30/eS12/Gad45"/>
</dbReference>
<evidence type="ECO:0000313" key="2">
    <source>
        <dbReference type="EMBL" id="EFW29455.1"/>
    </source>
</evidence>
<protein>
    <submittedName>
        <fullName evidence="2">Ribosomal protein L7Ae</fullName>
    </submittedName>
</protein>
<keyword evidence="2" id="KW-0687">Ribonucleoprotein</keyword>
<evidence type="ECO:0000259" key="1">
    <source>
        <dbReference type="Pfam" id="PF01248"/>
    </source>
</evidence>
<dbReference type="InterPro" id="IPR029064">
    <property type="entry name" value="Ribosomal_eL30-like_sf"/>
</dbReference>
<evidence type="ECO:0000313" key="3">
    <source>
        <dbReference type="Proteomes" id="UP000004633"/>
    </source>
</evidence>
<name>E7N2P4_9FIRM</name>
<proteinExistence type="predicted"/>
<dbReference type="STRING" id="749551.HMPREF9555_01265"/>